<keyword evidence="2 11" id="KW-0813">Transport</keyword>
<feature type="domain" description="TonB-dependent receptor plug" evidence="15">
    <location>
        <begin position="60"/>
        <end position="171"/>
    </location>
</feature>
<dbReference type="InterPro" id="IPR036942">
    <property type="entry name" value="Beta-barrel_TonB_sf"/>
</dbReference>
<comment type="subcellular location">
    <subcellularLocation>
        <location evidence="1 11">Cell outer membrane</location>
        <topology evidence="1 11">Multi-pass membrane protein</topology>
    </subcellularLocation>
</comment>
<comment type="caution">
    <text evidence="16">The sequence shown here is derived from an EMBL/GenBank/DDBJ whole genome shotgun (WGS) entry which is preliminary data.</text>
</comment>
<proteinExistence type="inferred from homology"/>
<dbReference type="Proteomes" id="UP001162880">
    <property type="component" value="Unassembled WGS sequence"/>
</dbReference>
<evidence type="ECO:0000256" key="2">
    <source>
        <dbReference type="ARBA" id="ARBA00022448"/>
    </source>
</evidence>
<dbReference type="RefSeq" id="WP_243989797.1">
    <property type="nucleotide sequence ID" value="NZ_JALHLE010000001.1"/>
</dbReference>
<dbReference type="PANTHER" id="PTHR32552">
    <property type="entry name" value="FERRICHROME IRON RECEPTOR-RELATED"/>
    <property type="match status" value="1"/>
</dbReference>
<dbReference type="SUPFAM" id="SSF56935">
    <property type="entry name" value="Porins"/>
    <property type="match status" value="1"/>
</dbReference>
<keyword evidence="13" id="KW-0732">Signal</keyword>
<keyword evidence="8 12" id="KW-0798">TonB box</keyword>
<feature type="domain" description="TonB-dependent receptor-like beta-barrel" evidence="14">
    <location>
        <begin position="340"/>
        <end position="770"/>
    </location>
</feature>
<keyword evidence="10 11" id="KW-0998">Cell outer membrane</keyword>
<evidence type="ECO:0000313" key="17">
    <source>
        <dbReference type="Proteomes" id="UP001162880"/>
    </source>
</evidence>
<name>A0ABT0AWU3_9SPHN</name>
<keyword evidence="7" id="KW-0406">Ion transport</keyword>
<evidence type="ECO:0000256" key="7">
    <source>
        <dbReference type="ARBA" id="ARBA00023065"/>
    </source>
</evidence>
<evidence type="ECO:0000256" key="9">
    <source>
        <dbReference type="ARBA" id="ARBA00023136"/>
    </source>
</evidence>
<keyword evidence="5 11" id="KW-0812">Transmembrane</keyword>
<evidence type="ECO:0000256" key="3">
    <source>
        <dbReference type="ARBA" id="ARBA00022452"/>
    </source>
</evidence>
<evidence type="ECO:0000256" key="12">
    <source>
        <dbReference type="RuleBase" id="RU003357"/>
    </source>
</evidence>
<keyword evidence="3 11" id="KW-1134">Transmembrane beta strand</keyword>
<organism evidence="16 17">
    <name type="scientific">Novosphingobium album</name>
    <name type="common">ex Hu et al. 2023</name>
    <dbReference type="NCBI Taxonomy" id="2930093"/>
    <lineage>
        <taxon>Bacteria</taxon>
        <taxon>Pseudomonadati</taxon>
        <taxon>Pseudomonadota</taxon>
        <taxon>Alphaproteobacteria</taxon>
        <taxon>Sphingomonadales</taxon>
        <taxon>Sphingomonadaceae</taxon>
        <taxon>Novosphingobium</taxon>
    </lineage>
</organism>
<feature type="signal peptide" evidence="13">
    <location>
        <begin position="1"/>
        <end position="25"/>
    </location>
</feature>
<evidence type="ECO:0000259" key="14">
    <source>
        <dbReference type="Pfam" id="PF00593"/>
    </source>
</evidence>
<dbReference type="InterPro" id="IPR000531">
    <property type="entry name" value="Beta-barrel_TonB"/>
</dbReference>
<sequence>MRIKAVSLCLSTCILALAAAAPAFADDESGASSAAVADDAAAGEGLNQIVVTATKRETNLQKTPIAIAVVDPTMLKDRHIQSLIDLADGSVPTLRVATFEARQSALTVGIRGIVPFDQNQTARDTGVGVYIDGVYLGRSQGLNAALFDVSQIEVLEGPQGTLFGRNTEGGAVSIVTKQPTGEFGGRMSAGVGNYGSYTGQLHMNLPEVHDVSVKVDGLIQHQDATVKDPLAGQTGWNYHNDVGGRITAKWEPIKGFSATFAYDKARDENTPNFSQLISYNPLNENVGSYVGGILTYNGTACNKTTNVCIAPLAPIITPTGGKRLKSAQVGVPQQPSVDATSGFSANLKWEVAPSIELRSITAWRGVTTDQWDNSGGPARTIYAPNTPFSRYSLSHLSQHQFSQEFQIVGSLPHLDYVAGLYYFTEYAHELAATPASNTWNADGTAYTINSAIVNGTITGSNNGWDRDSWFVQRDSNATAHSYAAFAQATWSPVDVVHLTVGGRYTKDKRHGALTMVSGVDTPWTFTYDKGRFDPMVTLAWDATQDVNLYAKYATGYRAGGANDRSATFLAFGPEKVKSYEVGAKMDFLDHHVRLNLAGYIMDRTGTQTDFDNVDTNPYLPDGVTPNPTFNLHTENTANAPGTSKIRGVEAQLTVRPVDNLTLGASYAYTHITVPPTPNPNLGGALYQVYTVYTPENAASGYIDFDVPVSGNGMSLRMHIDGNYSDPVYSFQNEPTRTDKSFVVNGSIALADIPMGDGGQKLTVSAWSRNLFNTTYIYRRSAANDKVLGDYGNFNPPRTFGLEAQVAF</sequence>
<gene>
    <name evidence="16" type="ORF">MTR64_00735</name>
</gene>
<dbReference type="Pfam" id="PF07715">
    <property type="entry name" value="Plug"/>
    <property type="match status" value="1"/>
</dbReference>
<dbReference type="InterPro" id="IPR012910">
    <property type="entry name" value="Plug_dom"/>
</dbReference>
<evidence type="ECO:0000256" key="6">
    <source>
        <dbReference type="ARBA" id="ARBA00023004"/>
    </source>
</evidence>
<evidence type="ECO:0000256" key="1">
    <source>
        <dbReference type="ARBA" id="ARBA00004571"/>
    </source>
</evidence>
<evidence type="ECO:0000256" key="13">
    <source>
        <dbReference type="SAM" id="SignalP"/>
    </source>
</evidence>
<dbReference type="Pfam" id="PF00593">
    <property type="entry name" value="TonB_dep_Rec_b-barrel"/>
    <property type="match status" value="1"/>
</dbReference>
<reference evidence="16" key="1">
    <citation type="submission" date="2022-03" db="EMBL/GenBank/DDBJ databases">
        <title>Identification of a novel bacterium isolated from mangrove sediments.</title>
        <authorList>
            <person name="Pan X."/>
        </authorList>
    </citation>
    <scope>NUCLEOTIDE SEQUENCE</scope>
    <source>
        <strain evidence="16">B2580</strain>
    </source>
</reference>
<keyword evidence="6" id="KW-0408">Iron</keyword>
<protein>
    <submittedName>
        <fullName evidence="16">TonB-dependent receptor</fullName>
    </submittedName>
</protein>
<accession>A0ABT0AWU3</accession>
<dbReference type="PANTHER" id="PTHR32552:SF81">
    <property type="entry name" value="TONB-DEPENDENT OUTER MEMBRANE RECEPTOR"/>
    <property type="match status" value="1"/>
</dbReference>
<evidence type="ECO:0000256" key="5">
    <source>
        <dbReference type="ARBA" id="ARBA00022692"/>
    </source>
</evidence>
<evidence type="ECO:0000313" key="16">
    <source>
        <dbReference type="EMBL" id="MCJ2177078.1"/>
    </source>
</evidence>
<keyword evidence="17" id="KW-1185">Reference proteome</keyword>
<dbReference type="Gene3D" id="2.40.170.20">
    <property type="entry name" value="TonB-dependent receptor, beta-barrel domain"/>
    <property type="match status" value="1"/>
</dbReference>
<dbReference type="InterPro" id="IPR039426">
    <property type="entry name" value="TonB-dep_rcpt-like"/>
</dbReference>
<evidence type="ECO:0000256" key="8">
    <source>
        <dbReference type="ARBA" id="ARBA00023077"/>
    </source>
</evidence>
<evidence type="ECO:0000256" key="4">
    <source>
        <dbReference type="ARBA" id="ARBA00022496"/>
    </source>
</evidence>
<keyword evidence="16" id="KW-0675">Receptor</keyword>
<feature type="chain" id="PRO_5045366124" evidence="13">
    <location>
        <begin position="26"/>
        <end position="807"/>
    </location>
</feature>
<keyword evidence="9 11" id="KW-0472">Membrane</keyword>
<evidence type="ECO:0000256" key="11">
    <source>
        <dbReference type="PROSITE-ProRule" id="PRU01360"/>
    </source>
</evidence>
<evidence type="ECO:0000256" key="10">
    <source>
        <dbReference type="ARBA" id="ARBA00023237"/>
    </source>
</evidence>
<keyword evidence="4" id="KW-0410">Iron transport</keyword>
<evidence type="ECO:0000259" key="15">
    <source>
        <dbReference type="Pfam" id="PF07715"/>
    </source>
</evidence>
<dbReference type="EMBL" id="JALHLE010000001">
    <property type="protein sequence ID" value="MCJ2177078.1"/>
    <property type="molecule type" value="Genomic_DNA"/>
</dbReference>
<dbReference type="PROSITE" id="PS52016">
    <property type="entry name" value="TONB_DEPENDENT_REC_3"/>
    <property type="match status" value="1"/>
</dbReference>
<comment type="similarity">
    <text evidence="11 12">Belongs to the TonB-dependent receptor family.</text>
</comment>